<dbReference type="InterPro" id="IPR006579">
    <property type="entry name" value="Pre_C2HC_dom"/>
</dbReference>
<gene>
    <name evidence="2" type="primary">ORF1_132</name>
    <name evidence="2" type="ORF">AVEN_139089_1</name>
</gene>
<dbReference type="EMBL" id="BGPR01115995">
    <property type="protein sequence ID" value="GBN05701.1"/>
    <property type="molecule type" value="Genomic_DNA"/>
</dbReference>
<dbReference type="OrthoDB" id="6434386at2759"/>
<dbReference type="Pfam" id="PF07530">
    <property type="entry name" value="PRE_C2HC"/>
    <property type="match status" value="1"/>
</dbReference>
<comment type="caution">
    <text evidence="2">The sequence shown here is derived from an EMBL/GenBank/DDBJ whole genome shotgun (WGS) entry which is preliminary data.</text>
</comment>
<accession>A0A4Y2KTN0</accession>
<dbReference type="AlphaFoldDB" id="A0A4Y2KTN0"/>
<keyword evidence="3" id="KW-1185">Reference proteome</keyword>
<proteinExistence type="predicted"/>
<evidence type="ECO:0000313" key="2">
    <source>
        <dbReference type="EMBL" id="GBN05701.1"/>
    </source>
</evidence>
<sequence length="358" mass="41238">MDTETGQYNENVQDFKIVSPKKAAKNQPELPKTPIKTANKYQELTNLADNNPQVPAINLKLDADYNLTLQEIHSMFPETENKLINGFICIQPNSDENRQKIIDLLRKNNKEFVLSEAREDRPLKIVIKWLPINQDKEELKDILESKGFKIIRINQLKNYRLKTLYPYFLVDIAKKENHLNIYNVKTIKHLKVKVETYRKKNRATICFKCSDFHHSAKNCECKPRCIKCAGMHETRDCSIKNKIENPICINCQGVGHLASWRGCPKFPKTNNTTSNLTYAQKLKNGIPQNNATKTINPTPNQPPSINNNLSSDIREFVNAIKIIKETLNEFPNLIEISKKLANSNDKQEKLNLLLQIIT</sequence>
<evidence type="ECO:0000313" key="3">
    <source>
        <dbReference type="Proteomes" id="UP000499080"/>
    </source>
</evidence>
<evidence type="ECO:0000259" key="1">
    <source>
        <dbReference type="Pfam" id="PF07530"/>
    </source>
</evidence>
<reference evidence="2 3" key="1">
    <citation type="journal article" date="2019" name="Sci. Rep.">
        <title>Orb-weaving spider Araneus ventricosus genome elucidates the spidroin gene catalogue.</title>
        <authorList>
            <person name="Kono N."/>
            <person name="Nakamura H."/>
            <person name="Ohtoshi R."/>
            <person name="Moran D.A.P."/>
            <person name="Shinohara A."/>
            <person name="Yoshida Y."/>
            <person name="Fujiwara M."/>
            <person name="Mori M."/>
            <person name="Tomita M."/>
            <person name="Arakawa K."/>
        </authorList>
    </citation>
    <scope>NUCLEOTIDE SEQUENCE [LARGE SCALE GENOMIC DNA]</scope>
</reference>
<protein>
    <submittedName>
        <fullName evidence="2">Nucleic-acid-binding protein from transposon X-element</fullName>
    </submittedName>
</protein>
<feature type="domain" description="Pre-C2HC" evidence="1">
    <location>
        <begin position="137"/>
        <end position="201"/>
    </location>
</feature>
<name>A0A4Y2KTN0_ARAVE</name>
<dbReference type="Proteomes" id="UP000499080">
    <property type="component" value="Unassembled WGS sequence"/>
</dbReference>
<organism evidence="2 3">
    <name type="scientific">Araneus ventricosus</name>
    <name type="common">Orbweaver spider</name>
    <name type="synonym">Epeira ventricosa</name>
    <dbReference type="NCBI Taxonomy" id="182803"/>
    <lineage>
        <taxon>Eukaryota</taxon>
        <taxon>Metazoa</taxon>
        <taxon>Ecdysozoa</taxon>
        <taxon>Arthropoda</taxon>
        <taxon>Chelicerata</taxon>
        <taxon>Arachnida</taxon>
        <taxon>Araneae</taxon>
        <taxon>Araneomorphae</taxon>
        <taxon>Entelegynae</taxon>
        <taxon>Araneoidea</taxon>
        <taxon>Araneidae</taxon>
        <taxon>Araneus</taxon>
    </lineage>
</organism>